<dbReference type="RefSeq" id="WP_036626422.1">
    <property type="nucleotide sequence ID" value="NZ_BGML01000007.1"/>
</dbReference>
<proteinExistence type="inferred from homology"/>
<dbReference type="InterPro" id="IPR013324">
    <property type="entry name" value="RNA_pol_sigma_r3/r4-like"/>
</dbReference>
<dbReference type="Gene3D" id="1.10.1740.10">
    <property type="match status" value="1"/>
</dbReference>
<keyword evidence="8" id="KW-1185">Reference proteome</keyword>
<comment type="similarity">
    <text evidence="1">Belongs to the sigma-70 factor family. ECF subfamily.</text>
</comment>
<evidence type="ECO:0000256" key="3">
    <source>
        <dbReference type="ARBA" id="ARBA00023082"/>
    </source>
</evidence>
<dbReference type="InterPro" id="IPR039425">
    <property type="entry name" value="RNA_pol_sigma-70-like"/>
</dbReference>
<dbReference type="GO" id="GO:0006352">
    <property type="term" value="P:DNA-templated transcription initiation"/>
    <property type="evidence" value="ECO:0007669"/>
    <property type="project" value="InterPro"/>
</dbReference>
<dbReference type="Proteomes" id="UP000442469">
    <property type="component" value="Unassembled WGS sequence"/>
</dbReference>
<reference evidence="7 9" key="2">
    <citation type="submission" date="2019-11" db="EMBL/GenBank/DDBJ databases">
        <title>Draft genome sequences of five Paenibacillus species of dairy origin.</title>
        <authorList>
            <person name="Olajide A.M."/>
            <person name="Chen S."/>
            <person name="Lapointe G."/>
        </authorList>
    </citation>
    <scope>NUCLEOTIDE SEQUENCE [LARGE SCALE GENOMIC DNA]</scope>
    <source>
        <strain evidence="7 9">3CT49</strain>
    </source>
</reference>
<feature type="domain" description="RNA polymerase sigma factor 70 region 4 type 2" evidence="5">
    <location>
        <begin position="97"/>
        <end position="148"/>
    </location>
</feature>
<dbReference type="Gene3D" id="1.10.10.10">
    <property type="entry name" value="Winged helix-like DNA-binding domain superfamily/Winged helix DNA-binding domain"/>
    <property type="match status" value="1"/>
</dbReference>
<dbReference type="PANTHER" id="PTHR43133">
    <property type="entry name" value="RNA POLYMERASE ECF-TYPE SIGMA FACTO"/>
    <property type="match status" value="1"/>
</dbReference>
<evidence type="ECO:0000256" key="2">
    <source>
        <dbReference type="ARBA" id="ARBA00023015"/>
    </source>
</evidence>
<gene>
    <name evidence="6" type="ORF">DJ90_4608</name>
    <name evidence="7" type="ORF">GNQ08_24725</name>
</gene>
<reference evidence="6 8" key="1">
    <citation type="submission" date="2014-04" db="EMBL/GenBank/DDBJ databases">
        <authorList>
            <person name="Bishop-Lilly K.A."/>
            <person name="Broomall S.M."/>
            <person name="Chain P.S."/>
            <person name="Chertkov O."/>
            <person name="Coyne S.R."/>
            <person name="Daligault H.E."/>
            <person name="Davenport K.W."/>
            <person name="Erkkila T."/>
            <person name="Frey K.G."/>
            <person name="Gibbons H.S."/>
            <person name="Gu W."/>
            <person name="Jaissle J."/>
            <person name="Johnson S.L."/>
            <person name="Koroleva G.I."/>
            <person name="Ladner J.T."/>
            <person name="Lo C.-C."/>
            <person name="Minogue T.D."/>
            <person name="Munk C."/>
            <person name="Palacios G.F."/>
            <person name="Redden C.L."/>
            <person name="Rosenzweig C.N."/>
            <person name="Scholz M.B."/>
            <person name="Teshima H."/>
            <person name="Xu Y."/>
        </authorList>
    </citation>
    <scope>NUCLEOTIDE SEQUENCE [LARGE SCALE GENOMIC DNA]</scope>
    <source>
        <strain evidence="6 8">8244</strain>
    </source>
</reference>
<dbReference type="GO" id="GO:0016987">
    <property type="term" value="F:sigma factor activity"/>
    <property type="evidence" value="ECO:0007669"/>
    <property type="project" value="UniProtKB-KW"/>
</dbReference>
<dbReference type="HOGENOM" id="CLU_1617365_0_0_9"/>
<evidence type="ECO:0000313" key="6">
    <source>
        <dbReference type="EMBL" id="KFN07054.1"/>
    </source>
</evidence>
<protein>
    <submittedName>
        <fullName evidence="6">Sigma-70, region 4 family protein</fullName>
    </submittedName>
</protein>
<dbReference type="PANTHER" id="PTHR43133:SF60">
    <property type="entry name" value="RNA POLYMERASE SIGMA FACTOR SIGV"/>
    <property type="match status" value="1"/>
</dbReference>
<evidence type="ECO:0000259" key="5">
    <source>
        <dbReference type="Pfam" id="PF08281"/>
    </source>
</evidence>
<dbReference type="AlphaFoldDB" id="A0A090Z720"/>
<dbReference type="InterPro" id="IPR013325">
    <property type="entry name" value="RNA_pol_sigma_r2"/>
</dbReference>
<dbReference type="GeneID" id="77009728"/>
<dbReference type="GO" id="GO:0003677">
    <property type="term" value="F:DNA binding"/>
    <property type="evidence" value="ECO:0007669"/>
    <property type="project" value="InterPro"/>
</dbReference>
<dbReference type="PATRIC" id="fig|44252.3.peg.3998"/>
<keyword evidence="2" id="KW-0805">Transcription regulation</keyword>
<dbReference type="OrthoDB" id="9784984at2"/>
<keyword evidence="4" id="KW-0804">Transcription</keyword>
<dbReference type="Proteomes" id="UP000029278">
    <property type="component" value="Unassembled WGS sequence"/>
</dbReference>
<dbReference type="EMBL" id="JMQA01000036">
    <property type="protein sequence ID" value="KFN07054.1"/>
    <property type="molecule type" value="Genomic_DNA"/>
</dbReference>
<dbReference type="Pfam" id="PF08281">
    <property type="entry name" value="Sigma70_r4_2"/>
    <property type="match status" value="1"/>
</dbReference>
<dbReference type="InterPro" id="IPR013249">
    <property type="entry name" value="RNA_pol_sigma70_r4_t2"/>
</dbReference>
<name>A0A090Z720_PAEMA</name>
<evidence type="ECO:0000313" key="7">
    <source>
        <dbReference type="EMBL" id="MUG25570.1"/>
    </source>
</evidence>
<dbReference type="STRING" id="44252.DJ90_4608"/>
<dbReference type="InterPro" id="IPR036388">
    <property type="entry name" value="WH-like_DNA-bd_sf"/>
</dbReference>
<sequence length="164" mass="18849">MKIKPDRLIKRSLAGEIRAFKKLIDMYNKQVFDLCFRMAGNKTAVQDLVVRTFVTARQRLGDYDFSVPFHVWLYSLAVSCSVQAGTEAERVGEPGDEAEELLRQVPFYPRIAMILKYAHRLTPEETAYVLNCRVETIKSYLRQGRELLLVQRPNIAKPDLLLGT</sequence>
<accession>A0A090Z720</accession>
<dbReference type="EMBL" id="WNZZ01000027">
    <property type="protein sequence ID" value="MUG25570.1"/>
    <property type="molecule type" value="Genomic_DNA"/>
</dbReference>
<dbReference type="SUPFAM" id="SSF88946">
    <property type="entry name" value="Sigma2 domain of RNA polymerase sigma factors"/>
    <property type="match status" value="1"/>
</dbReference>
<keyword evidence="3" id="KW-0731">Sigma factor</keyword>
<evidence type="ECO:0000256" key="4">
    <source>
        <dbReference type="ARBA" id="ARBA00023163"/>
    </source>
</evidence>
<dbReference type="SUPFAM" id="SSF88659">
    <property type="entry name" value="Sigma3 and sigma4 domains of RNA polymerase sigma factors"/>
    <property type="match status" value="1"/>
</dbReference>
<evidence type="ECO:0000256" key="1">
    <source>
        <dbReference type="ARBA" id="ARBA00010641"/>
    </source>
</evidence>
<evidence type="ECO:0000313" key="9">
    <source>
        <dbReference type="Proteomes" id="UP000442469"/>
    </source>
</evidence>
<organism evidence="6 8">
    <name type="scientific">Paenibacillus macerans</name>
    <name type="common">Bacillus macerans</name>
    <dbReference type="NCBI Taxonomy" id="44252"/>
    <lineage>
        <taxon>Bacteria</taxon>
        <taxon>Bacillati</taxon>
        <taxon>Bacillota</taxon>
        <taxon>Bacilli</taxon>
        <taxon>Bacillales</taxon>
        <taxon>Paenibacillaceae</taxon>
        <taxon>Paenibacillus</taxon>
    </lineage>
</organism>
<comment type="caution">
    <text evidence="6">The sequence shown here is derived from an EMBL/GenBank/DDBJ whole genome shotgun (WGS) entry which is preliminary data.</text>
</comment>
<evidence type="ECO:0000313" key="8">
    <source>
        <dbReference type="Proteomes" id="UP000029278"/>
    </source>
</evidence>